<keyword evidence="3" id="KW-0813">Transport</keyword>
<evidence type="ECO:0000259" key="10">
    <source>
        <dbReference type="PROSITE" id="PS50928"/>
    </source>
</evidence>
<feature type="transmembrane region" description="Helical" evidence="9">
    <location>
        <begin position="89"/>
        <end position="110"/>
    </location>
</feature>
<evidence type="ECO:0000256" key="5">
    <source>
        <dbReference type="ARBA" id="ARBA00022592"/>
    </source>
</evidence>
<dbReference type="SUPFAM" id="SSF161098">
    <property type="entry name" value="MetI-like"/>
    <property type="match status" value="1"/>
</dbReference>
<evidence type="ECO:0000256" key="9">
    <source>
        <dbReference type="SAM" id="Phobius"/>
    </source>
</evidence>
<keyword evidence="5" id="KW-0592">Phosphate transport</keyword>
<accession>A0A6J6E291</accession>
<dbReference type="PROSITE" id="PS50928">
    <property type="entry name" value="ABC_TM1"/>
    <property type="match status" value="1"/>
</dbReference>
<evidence type="ECO:0000256" key="2">
    <source>
        <dbReference type="ARBA" id="ARBA00007069"/>
    </source>
</evidence>
<keyword evidence="7 9" id="KW-1133">Transmembrane helix</keyword>
<feature type="transmembrane region" description="Helical" evidence="9">
    <location>
        <begin position="143"/>
        <end position="170"/>
    </location>
</feature>
<keyword evidence="4" id="KW-1003">Cell membrane</keyword>
<keyword evidence="8 9" id="KW-0472">Membrane</keyword>
<feature type="transmembrane region" description="Helical" evidence="9">
    <location>
        <begin position="182"/>
        <end position="205"/>
    </location>
</feature>
<feature type="transmembrane region" description="Helical" evidence="9">
    <location>
        <begin position="54"/>
        <end position="77"/>
    </location>
</feature>
<dbReference type="GO" id="GO:0035435">
    <property type="term" value="P:phosphate ion transmembrane transport"/>
    <property type="evidence" value="ECO:0007669"/>
    <property type="project" value="InterPro"/>
</dbReference>
<name>A0A6J6E291_9ZZZZ</name>
<reference evidence="11" key="1">
    <citation type="submission" date="2020-05" db="EMBL/GenBank/DDBJ databases">
        <authorList>
            <person name="Chiriac C."/>
            <person name="Salcher M."/>
            <person name="Ghai R."/>
            <person name="Kavagutti S V."/>
        </authorList>
    </citation>
    <scope>NUCLEOTIDE SEQUENCE</scope>
</reference>
<feature type="domain" description="ABC transmembrane type-1" evidence="10">
    <location>
        <begin position="144"/>
        <end position="347"/>
    </location>
</feature>
<dbReference type="PANTHER" id="PTHR42922">
    <property type="entry name" value="PHOSPHATE TRANSPORT SYSTEM PERMEASE PROTEIN PSTA"/>
    <property type="match status" value="1"/>
</dbReference>
<keyword evidence="6 9" id="KW-0812">Transmembrane</keyword>
<evidence type="ECO:0000313" key="11">
    <source>
        <dbReference type="EMBL" id="CAB4569389.1"/>
    </source>
</evidence>
<gene>
    <name evidence="11" type="ORF">UFOPK1740_00092</name>
</gene>
<dbReference type="GO" id="GO:0005886">
    <property type="term" value="C:plasma membrane"/>
    <property type="evidence" value="ECO:0007669"/>
    <property type="project" value="UniProtKB-SubCell"/>
</dbReference>
<protein>
    <submittedName>
        <fullName evidence="11">Unannotated protein</fullName>
    </submittedName>
</protein>
<evidence type="ECO:0000256" key="6">
    <source>
        <dbReference type="ARBA" id="ARBA00022692"/>
    </source>
</evidence>
<dbReference type="AlphaFoldDB" id="A0A6J6E291"/>
<comment type="subcellular location">
    <subcellularLocation>
        <location evidence="1">Cell membrane</location>
        <topology evidence="1">Multi-pass membrane protein</topology>
    </subcellularLocation>
</comment>
<dbReference type="EMBL" id="CAEZTU010000002">
    <property type="protein sequence ID" value="CAB4569389.1"/>
    <property type="molecule type" value="Genomic_DNA"/>
</dbReference>
<evidence type="ECO:0000256" key="8">
    <source>
        <dbReference type="ARBA" id="ARBA00023136"/>
    </source>
</evidence>
<evidence type="ECO:0000256" key="4">
    <source>
        <dbReference type="ARBA" id="ARBA00022475"/>
    </source>
</evidence>
<organism evidence="11">
    <name type="scientific">freshwater metagenome</name>
    <dbReference type="NCBI Taxonomy" id="449393"/>
    <lineage>
        <taxon>unclassified sequences</taxon>
        <taxon>metagenomes</taxon>
        <taxon>ecological metagenomes</taxon>
    </lineage>
</organism>
<feature type="transmembrane region" description="Helical" evidence="9">
    <location>
        <begin position="330"/>
        <end position="350"/>
    </location>
</feature>
<feature type="transmembrane region" description="Helical" evidence="9">
    <location>
        <begin position="29"/>
        <end position="48"/>
    </location>
</feature>
<dbReference type="InterPro" id="IPR000515">
    <property type="entry name" value="MetI-like"/>
</dbReference>
<dbReference type="PANTHER" id="PTHR42922:SF1">
    <property type="entry name" value="PHOSPHATE TRANSPORT SYSTEM PERMEASE PROTEIN PSTA"/>
    <property type="match status" value="1"/>
</dbReference>
<dbReference type="CDD" id="cd06261">
    <property type="entry name" value="TM_PBP2"/>
    <property type="match status" value="1"/>
</dbReference>
<sequence length="357" mass="37994">MTILQEKPSEEVFTEPQYPWRKVNPSTSITNSIIVVLPISIFALSFFLTDLPGALLFIVFFLPVQILVAIFATIWGIGKKRVGDAVLSVLSLVAFSFVIALMGSVLFSVFSRGLPAISLSFLTQNNTYISPTTELDYGGVGHALLGTLMVVAIGMIISVPLGIASAIYITDMKGRLAGFVRFMVQAMSGVPSIVAGLFILAAFILTDVSGFSALTGGLAYSILMLPTVARTSEEVLKLVPKELRDAAIALGSSRARVIMKIVLPTARTGILTAVILGVARVIGETAPLLLTTSNTNGTNLNPFVDAVSTIPVYIFQFLGSGYPTAINRSWGAAFVLLTTVAILFAIARIVERSTKKG</sequence>
<dbReference type="InterPro" id="IPR005672">
    <property type="entry name" value="Phosphate_PstA"/>
</dbReference>
<proteinExistence type="inferred from homology"/>
<dbReference type="Pfam" id="PF00528">
    <property type="entry name" value="BPD_transp_1"/>
    <property type="match status" value="1"/>
</dbReference>
<evidence type="ECO:0000256" key="3">
    <source>
        <dbReference type="ARBA" id="ARBA00022448"/>
    </source>
</evidence>
<feature type="transmembrane region" description="Helical" evidence="9">
    <location>
        <begin position="261"/>
        <end position="282"/>
    </location>
</feature>
<dbReference type="InterPro" id="IPR035906">
    <property type="entry name" value="MetI-like_sf"/>
</dbReference>
<dbReference type="GO" id="GO:0005315">
    <property type="term" value="F:phosphate transmembrane transporter activity"/>
    <property type="evidence" value="ECO:0007669"/>
    <property type="project" value="InterPro"/>
</dbReference>
<dbReference type="InterPro" id="IPR051408">
    <property type="entry name" value="Phosphate_transprt_permease"/>
</dbReference>
<dbReference type="Gene3D" id="1.10.3720.10">
    <property type="entry name" value="MetI-like"/>
    <property type="match status" value="1"/>
</dbReference>
<evidence type="ECO:0000256" key="7">
    <source>
        <dbReference type="ARBA" id="ARBA00022989"/>
    </source>
</evidence>
<dbReference type="NCBIfam" id="TIGR00974">
    <property type="entry name" value="3a0107s02c"/>
    <property type="match status" value="1"/>
</dbReference>
<evidence type="ECO:0000256" key="1">
    <source>
        <dbReference type="ARBA" id="ARBA00004651"/>
    </source>
</evidence>
<comment type="similarity">
    <text evidence="2">Belongs to the binding-protein-dependent transport system permease family. CysTW subfamily.</text>
</comment>